<evidence type="ECO:0000313" key="1">
    <source>
        <dbReference type="EMBL" id="KRZ49913.1"/>
    </source>
</evidence>
<gene>
    <name evidence="1" type="ORF">T02_4933</name>
</gene>
<protein>
    <submittedName>
        <fullName evidence="1">Uncharacterized protein</fullName>
    </submittedName>
</protein>
<comment type="caution">
    <text evidence="1">The sequence shown here is derived from an EMBL/GenBank/DDBJ whole genome shotgun (WGS) entry which is preliminary data.</text>
</comment>
<dbReference type="Proteomes" id="UP000054721">
    <property type="component" value="Unassembled WGS sequence"/>
</dbReference>
<dbReference type="OrthoDB" id="5920395at2759"/>
<sequence>MSPSNVGNFGIGMVELVLGSLFLVAGGWVISADDDVSVVASSSSYLADGFYLSWSNAKLLQLIYPILQCRSFGVVCSASAPLTGHGSGGVVCGGYLIAGWIHRSLVRLRLGGPKNVEKSLVRT</sequence>
<evidence type="ECO:0000313" key="2">
    <source>
        <dbReference type="Proteomes" id="UP000054721"/>
    </source>
</evidence>
<accession>A0A0V1KR68</accession>
<dbReference type="EMBL" id="JYDW01000288">
    <property type="protein sequence ID" value="KRZ49913.1"/>
    <property type="molecule type" value="Genomic_DNA"/>
</dbReference>
<name>A0A0V1KR68_9BILA</name>
<reference evidence="1 2" key="1">
    <citation type="submission" date="2015-05" db="EMBL/GenBank/DDBJ databases">
        <title>Evolution of Trichinella species and genotypes.</title>
        <authorList>
            <person name="Korhonen P.K."/>
            <person name="Edoardo P."/>
            <person name="Giuseppe L.R."/>
            <person name="Gasser R.B."/>
        </authorList>
    </citation>
    <scope>NUCLEOTIDE SEQUENCE [LARGE SCALE GENOMIC DNA]</scope>
    <source>
        <strain evidence="1">ISS10</strain>
    </source>
</reference>
<dbReference type="AlphaFoldDB" id="A0A0V1KR68"/>
<keyword evidence="2" id="KW-1185">Reference proteome</keyword>
<proteinExistence type="predicted"/>
<organism evidence="1 2">
    <name type="scientific">Trichinella nativa</name>
    <dbReference type="NCBI Taxonomy" id="6335"/>
    <lineage>
        <taxon>Eukaryota</taxon>
        <taxon>Metazoa</taxon>
        <taxon>Ecdysozoa</taxon>
        <taxon>Nematoda</taxon>
        <taxon>Enoplea</taxon>
        <taxon>Dorylaimia</taxon>
        <taxon>Trichinellida</taxon>
        <taxon>Trichinellidae</taxon>
        <taxon>Trichinella</taxon>
    </lineage>
</organism>